<feature type="region of interest" description="Disordered" evidence="1">
    <location>
        <begin position="354"/>
        <end position="373"/>
    </location>
</feature>
<protein>
    <recommendedName>
        <fullName evidence="3">Ig-like domain-containing protein</fullName>
    </recommendedName>
</protein>
<proteinExistence type="predicted"/>
<dbReference type="InterPro" id="IPR013106">
    <property type="entry name" value="Ig_V-set"/>
</dbReference>
<dbReference type="EMBL" id="JAINUF010000014">
    <property type="protein sequence ID" value="KAJ8342372.1"/>
    <property type="molecule type" value="Genomic_DNA"/>
</dbReference>
<reference evidence="4" key="1">
    <citation type="journal article" date="2023" name="Science">
        <title>Genome structures resolve the early diversification of teleost fishes.</title>
        <authorList>
            <person name="Parey E."/>
            <person name="Louis A."/>
            <person name="Montfort J."/>
            <person name="Bouchez O."/>
            <person name="Roques C."/>
            <person name="Iampietro C."/>
            <person name="Lluch J."/>
            <person name="Castinel A."/>
            <person name="Donnadieu C."/>
            <person name="Desvignes T."/>
            <person name="Floi Bucao C."/>
            <person name="Jouanno E."/>
            <person name="Wen M."/>
            <person name="Mejri S."/>
            <person name="Dirks R."/>
            <person name="Jansen H."/>
            <person name="Henkel C."/>
            <person name="Chen W.J."/>
            <person name="Zahm M."/>
            <person name="Cabau C."/>
            <person name="Klopp C."/>
            <person name="Thompson A.W."/>
            <person name="Robinson-Rechavi M."/>
            <person name="Braasch I."/>
            <person name="Lecointre G."/>
            <person name="Bobe J."/>
            <person name="Postlethwait J.H."/>
            <person name="Berthelot C."/>
            <person name="Roest Crollius H."/>
            <person name="Guiguen Y."/>
        </authorList>
    </citation>
    <scope>NUCLEOTIDE SEQUENCE</scope>
    <source>
        <strain evidence="4">WJC10195</strain>
    </source>
</reference>
<dbReference type="InterPro" id="IPR007110">
    <property type="entry name" value="Ig-like_dom"/>
</dbReference>
<keyword evidence="2" id="KW-1133">Transmembrane helix</keyword>
<gene>
    <name evidence="4" type="ORF">SKAU_G00323000</name>
</gene>
<dbReference type="Proteomes" id="UP001152622">
    <property type="component" value="Chromosome 14"/>
</dbReference>
<dbReference type="Pfam" id="PF07686">
    <property type="entry name" value="V-set"/>
    <property type="match status" value="1"/>
</dbReference>
<keyword evidence="2" id="KW-0812">Transmembrane</keyword>
<dbReference type="InterPro" id="IPR013783">
    <property type="entry name" value="Ig-like_fold"/>
</dbReference>
<evidence type="ECO:0000313" key="5">
    <source>
        <dbReference type="Proteomes" id="UP001152622"/>
    </source>
</evidence>
<dbReference type="Gene3D" id="2.60.40.10">
    <property type="entry name" value="Immunoglobulins"/>
    <property type="match status" value="3"/>
</dbReference>
<feature type="compositionally biased region" description="Polar residues" evidence="1">
    <location>
        <begin position="378"/>
        <end position="402"/>
    </location>
</feature>
<keyword evidence="2" id="KW-0472">Membrane</keyword>
<sequence>MLRPRLLKHRENIKDRQSSFSRSQPIRREESSDMATDGSITAIALLLFTTFTQGDFGVLDRSYSVNVTVGQRVSLSCLMEKEHSYRISQMEWRKQEVGGESKIAIYNPRYGTEYLWKNVSLILESSGEELKGSVLQIGEVDRWNSGNYICELITFPHGTVKAQTHLWVADVPDVRLSARVILLNRAVREGDHVTIRCDSTPSADSYSLWPSKNKSSILKNKEGRFTLPNVTRNDSDLYICQPGNSSSGLAFQGLNATVKVTVNYLDEIECDPHRSIDVAAGQNVTVTCAAKASQNSQYTWRKDNVTVSTSGSLRLWSVSSEQAGAYVFTAVVKDTDLQREMGFLIAVRTGSGDLPSSMAPPISTTTNENSHDVTLRSTAVSTATEGSAASSVDSPPTRTANSAAPERDVTTGSARPLNATATAPPFEYNGTDIGNTSNRSQPTASPNYGASLTATIHHSISSRGNTTDVGVTKTEPGDSTRYMVLIVVPVLCLLFVILFLLYRRHAVQRRMDMPPPFKPPPPPVKYVSVKTQDECGPAQQPCGNGAQWW</sequence>
<dbReference type="PANTHER" id="PTHR15317:SF1">
    <property type="entry name" value="T-CELL SURFACE PROTEIN TACTILE"/>
    <property type="match status" value="1"/>
</dbReference>
<organism evidence="4 5">
    <name type="scientific">Synaphobranchus kaupii</name>
    <name type="common">Kaup's arrowtooth eel</name>
    <dbReference type="NCBI Taxonomy" id="118154"/>
    <lineage>
        <taxon>Eukaryota</taxon>
        <taxon>Metazoa</taxon>
        <taxon>Chordata</taxon>
        <taxon>Craniata</taxon>
        <taxon>Vertebrata</taxon>
        <taxon>Euteleostomi</taxon>
        <taxon>Actinopterygii</taxon>
        <taxon>Neopterygii</taxon>
        <taxon>Teleostei</taxon>
        <taxon>Anguilliformes</taxon>
        <taxon>Synaphobranchidae</taxon>
        <taxon>Synaphobranchus</taxon>
    </lineage>
</organism>
<feature type="domain" description="Ig-like" evidence="3">
    <location>
        <begin position="172"/>
        <end position="261"/>
    </location>
</feature>
<feature type="region of interest" description="Disordered" evidence="1">
    <location>
        <begin position="378"/>
        <end position="447"/>
    </location>
</feature>
<dbReference type="OrthoDB" id="10012075at2759"/>
<dbReference type="InterPro" id="IPR036179">
    <property type="entry name" value="Ig-like_dom_sf"/>
</dbReference>
<accession>A0A9Q1EP39</accession>
<dbReference type="SMART" id="SM00408">
    <property type="entry name" value="IGc2"/>
    <property type="match status" value="3"/>
</dbReference>
<feature type="transmembrane region" description="Helical" evidence="2">
    <location>
        <begin position="482"/>
        <end position="502"/>
    </location>
</feature>
<dbReference type="InterPro" id="IPR003598">
    <property type="entry name" value="Ig_sub2"/>
</dbReference>
<evidence type="ECO:0000313" key="4">
    <source>
        <dbReference type="EMBL" id="KAJ8342372.1"/>
    </source>
</evidence>
<dbReference type="PANTHER" id="PTHR15317">
    <property type="entry name" value="T-CELL SURFACE PROTEIN TACTILE"/>
    <property type="match status" value="1"/>
</dbReference>
<comment type="caution">
    <text evidence="4">The sequence shown here is derived from an EMBL/GenBank/DDBJ whole genome shotgun (WGS) entry which is preliminary data.</text>
</comment>
<feature type="domain" description="Ig-like" evidence="3">
    <location>
        <begin position="70"/>
        <end position="152"/>
    </location>
</feature>
<dbReference type="SMART" id="SM00409">
    <property type="entry name" value="IG"/>
    <property type="match status" value="3"/>
</dbReference>
<dbReference type="GO" id="GO:0007160">
    <property type="term" value="P:cell-matrix adhesion"/>
    <property type="evidence" value="ECO:0007669"/>
    <property type="project" value="TreeGrafter"/>
</dbReference>
<dbReference type="InterPro" id="IPR003599">
    <property type="entry name" value="Ig_sub"/>
</dbReference>
<evidence type="ECO:0000259" key="3">
    <source>
        <dbReference type="PROSITE" id="PS50835"/>
    </source>
</evidence>
<feature type="domain" description="Ig-like" evidence="3">
    <location>
        <begin position="266"/>
        <end position="338"/>
    </location>
</feature>
<dbReference type="GO" id="GO:0006954">
    <property type="term" value="P:inflammatory response"/>
    <property type="evidence" value="ECO:0007669"/>
    <property type="project" value="TreeGrafter"/>
</dbReference>
<feature type="compositionally biased region" description="Polar residues" evidence="1">
    <location>
        <begin position="432"/>
        <end position="447"/>
    </location>
</feature>
<keyword evidence="5" id="KW-1185">Reference proteome</keyword>
<name>A0A9Q1EP39_SYNKA</name>
<dbReference type="Pfam" id="PF13927">
    <property type="entry name" value="Ig_3"/>
    <property type="match status" value="1"/>
</dbReference>
<feature type="region of interest" description="Disordered" evidence="1">
    <location>
        <begin position="12"/>
        <end position="33"/>
    </location>
</feature>
<dbReference type="SUPFAM" id="SSF48726">
    <property type="entry name" value="Immunoglobulin"/>
    <property type="match status" value="3"/>
</dbReference>
<dbReference type="AlphaFoldDB" id="A0A9Q1EP39"/>
<evidence type="ECO:0000256" key="1">
    <source>
        <dbReference type="SAM" id="MobiDB-lite"/>
    </source>
</evidence>
<dbReference type="InterPro" id="IPR042381">
    <property type="entry name" value="CD96"/>
</dbReference>
<evidence type="ECO:0000256" key="2">
    <source>
        <dbReference type="SAM" id="Phobius"/>
    </source>
</evidence>
<dbReference type="PROSITE" id="PS50835">
    <property type="entry name" value="IG_LIKE"/>
    <property type="match status" value="3"/>
</dbReference>